<keyword evidence="9" id="KW-0460">Magnesium</keyword>
<dbReference type="SUPFAM" id="SSF57756">
    <property type="entry name" value="Retrovirus zinc finger-like domains"/>
    <property type="match status" value="1"/>
</dbReference>
<dbReference type="FunFam" id="3.30.70.270:FF:000063">
    <property type="entry name" value="Zinc knuckle domaincontaining protein"/>
    <property type="match status" value="1"/>
</dbReference>
<evidence type="ECO:0000256" key="12">
    <source>
        <dbReference type="ARBA" id="ARBA00022932"/>
    </source>
</evidence>
<dbReference type="PROSITE" id="PS50158">
    <property type="entry name" value="ZF_CCHC"/>
    <property type="match status" value="1"/>
</dbReference>
<dbReference type="GO" id="GO:0008270">
    <property type="term" value="F:zinc ion binding"/>
    <property type="evidence" value="ECO:0007669"/>
    <property type="project" value="UniProtKB-KW"/>
</dbReference>
<dbReference type="SUPFAM" id="SSF56672">
    <property type="entry name" value="DNA/RNA polymerases"/>
    <property type="match status" value="1"/>
</dbReference>
<keyword evidence="15" id="KW-0863">Zinc-finger</keyword>
<dbReference type="GO" id="GO:0003964">
    <property type="term" value="F:RNA-directed DNA polymerase activity"/>
    <property type="evidence" value="ECO:0007669"/>
    <property type="project" value="UniProtKB-KW"/>
</dbReference>
<evidence type="ECO:0000313" key="18">
    <source>
        <dbReference type="EMBL" id="GEW24716.1"/>
    </source>
</evidence>
<dbReference type="AlphaFoldDB" id="A0A699H0Q6"/>
<dbReference type="GO" id="GO:0004190">
    <property type="term" value="F:aspartic-type endopeptidase activity"/>
    <property type="evidence" value="ECO:0007669"/>
    <property type="project" value="UniProtKB-KW"/>
</dbReference>
<evidence type="ECO:0000256" key="14">
    <source>
        <dbReference type="ARBA" id="ARBA00023172"/>
    </source>
</evidence>
<evidence type="ECO:0000256" key="5">
    <source>
        <dbReference type="ARBA" id="ARBA00022723"/>
    </source>
</evidence>
<protein>
    <submittedName>
        <fullName evidence="18">Putative reverse transcriptase domain-containing protein</fullName>
    </submittedName>
</protein>
<dbReference type="InterPro" id="IPR056924">
    <property type="entry name" value="SH3_Tf2-1"/>
</dbReference>
<comment type="caution">
    <text evidence="18">The sequence shown here is derived from an EMBL/GenBank/DDBJ whole genome shotgun (WGS) entry which is preliminary data.</text>
</comment>
<dbReference type="GO" id="GO:0006508">
    <property type="term" value="P:proteolysis"/>
    <property type="evidence" value="ECO:0007669"/>
    <property type="project" value="UniProtKB-KW"/>
</dbReference>
<dbReference type="GO" id="GO:0006310">
    <property type="term" value="P:DNA recombination"/>
    <property type="evidence" value="ECO:0007669"/>
    <property type="project" value="UniProtKB-KW"/>
</dbReference>
<feature type="region of interest" description="Disordered" evidence="16">
    <location>
        <begin position="126"/>
        <end position="146"/>
    </location>
</feature>
<keyword evidence="12" id="KW-0239">DNA-directed DNA polymerase</keyword>
<keyword evidence="6" id="KW-0064">Aspartyl protease</keyword>
<dbReference type="EMBL" id="BKCJ010050703">
    <property type="protein sequence ID" value="GEW24716.1"/>
    <property type="molecule type" value="Genomic_DNA"/>
</dbReference>
<evidence type="ECO:0000256" key="3">
    <source>
        <dbReference type="ARBA" id="ARBA00022695"/>
    </source>
</evidence>
<reference evidence="18" key="1">
    <citation type="journal article" date="2019" name="Sci. Rep.">
        <title>Draft genome of Tanacetum cinerariifolium, the natural source of mosquito coil.</title>
        <authorList>
            <person name="Yamashiro T."/>
            <person name="Shiraishi A."/>
            <person name="Satake H."/>
            <person name="Nakayama K."/>
        </authorList>
    </citation>
    <scope>NUCLEOTIDE SEQUENCE</scope>
</reference>
<dbReference type="Gene3D" id="4.10.60.10">
    <property type="entry name" value="Zinc finger, CCHC-type"/>
    <property type="match status" value="1"/>
</dbReference>
<proteinExistence type="predicted"/>
<keyword evidence="2" id="KW-0808">Transferase</keyword>
<keyword evidence="8" id="KW-0378">Hydrolase</keyword>
<evidence type="ECO:0000256" key="11">
    <source>
        <dbReference type="ARBA" id="ARBA00022918"/>
    </source>
</evidence>
<evidence type="ECO:0000256" key="2">
    <source>
        <dbReference type="ARBA" id="ARBA00022679"/>
    </source>
</evidence>
<dbReference type="PANTHER" id="PTHR37984">
    <property type="entry name" value="PROTEIN CBG26694"/>
    <property type="match status" value="1"/>
</dbReference>
<keyword evidence="11 18" id="KW-0695">RNA-directed DNA polymerase</keyword>
<dbReference type="GO" id="GO:0015074">
    <property type="term" value="P:DNA integration"/>
    <property type="evidence" value="ECO:0007669"/>
    <property type="project" value="UniProtKB-KW"/>
</dbReference>
<dbReference type="PANTHER" id="PTHR37984:SF5">
    <property type="entry name" value="PROTEIN NYNRIN-LIKE"/>
    <property type="match status" value="1"/>
</dbReference>
<keyword evidence="15" id="KW-0862">Zinc</keyword>
<evidence type="ECO:0000259" key="17">
    <source>
        <dbReference type="PROSITE" id="PS50158"/>
    </source>
</evidence>
<keyword evidence="1" id="KW-0645">Protease</keyword>
<organism evidence="18">
    <name type="scientific">Tanacetum cinerariifolium</name>
    <name type="common">Dalmatian daisy</name>
    <name type="synonym">Chrysanthemum cinerariifolium</name>
    <dbReference type="NCBI Taxonomy" id="118510"/>
    <lineage>
        <taxon>Eukaryota</taxon>
        <taxon>Viridiplantae</taxon>
        <taxon>Streptophyta</taxon>
        <taxon>Embryophyta</taxon>
        <taxon>Tracheophyta</taxon>
        <taxon>Spermatophyta</taxon>
        <taxon>Magnoliopsida</taxon>
        <taxon>eudicotyledons</taxon>
        <taxon>Gunneridae</taxon>
        <taxon>Pentapetalae</taxon>
        <taxon>asterids</taxon>
        <taxon>campanulids</taxon>
        <taxon>Asterales</taxon>
        <taxon>Asteraceae</taxon>
        <taxon>Asteroideae</taxon>
        <taxon>Anthemideae</taxon>
        <taxon>Anthemidinae</taxon>
        <taxon>Tanacetum</taxon>
    </lineage>
</organism>
<keyword evidence="3" id="KW-0548">Nucleotidyltransferase</keyword>
<dbReference type="InterPro" id="IPR005162">
    <property type="entry name" value="Retrotrans_gag_dom"/>
</dbReference>
<evidence type="ECO:0000256" key="10">
    <source>
        <dbReference type="ARBA" id="ARBA00022908"/>
    </source>
</evidence>
<keyword evidence="7" id="KW-0255">Endonuclease</keyword>
<evidence type="ECO:0000256" key="9">
    <source>
        <dbReference type="ARBA" id="ARBA00022842"/>
    </source>
</evidence>
<keyword evidence="10" id="KW-0229">DNA integration</keyword>
<evidence type="ECO:0000256" key="6">
    <source>
        <dbReference type="ARBA" id="ARBA00022750"/>
    </source>
</evidence>
<dbReference type="CDD" id="cd09274">
    <property type="entry name" value="RNase_HI_RT_Ty3"/>
    <property type="match status" value="1"/>
</dbReference>
<dbReference type="InterPro" id="IPR036875">
    <property type="entry name" value="Znf_CCHC_sf"/>
</dbReference>
<dbReference type="GO" id="GO:0003677">
    <property type="term" value="F:DNA binding"/>
    <property type="evidence" value="ECO:0007669"/>
    <property type="project" value="UniProtKB-KW"/>
</dbReference>
<evidence type="ECO:0000256" key="16">
    <source>
        <dbReference type="SAM" id="MobiDB-lite"/>
    </source>
</evidence>
<dbReference type="Pfam" id="PF24626">
    <property type="entry name" value="SH3_Tf2-1"/>
    <property type="match status" value="1"/>
</dbReference>
<feature type="non-terminal residue" evidence="18">
    <location>
        <position position="1"/>
    </location>
</feature>
<dbReference type="SMART" id="SM00343">
    <property type="entry name" value="ZnF_C2HC"/>
    <property type="match status" value="1"/>
</dbReference>
<dbReference type="Gene3D" id="3.30.70.270">
    <property type="match status" value="1"/>
</dbReference>
<feature type="compositionally biased region" description="Polar residues" evidence="16">
    <location>
        <begin position="295"/>
        <end position="315"/>
    </location>
</feature>
<evidence type="ECO:0000256" key="13">
    <source>
        <dbReference type="ARBA" id="ARBA00023125"/>
    </source>
</evidence>
<dbReference type="GO" id="GO:0003887">
    <property type="term" value="F:DNA-directed DNA polymerase activity"/>
    <property type="evidence" value="ECO:0007669"/>
    <property type="project" value="UniProtKB-KW"/>
</dbReference>
<evidence type="ECO:0000256" key="4">
    <source>
        <dbReference type="ARBA" id="ARBA00022722"/>
    </source>
</evidence>
<gene>
    <name evidence="18" type="ORF">Tci_196692</name>
</gene>
<dbReference type="GO" id="GO:0004519">
    <property type="term" value="F:endonuclease activity"/>
    <property type="evidence" value="ECO:0007669"/>
    <property type="project" value="UniProtKB-KW"/>
</dbReference>
<dbReference type="Pfam" id="PF17921">
    <property type="entry name" value="Integrase_H2C2"/>
    <property type="match status" value="1"/>
</dbReference>
<evidence type="ECO:0000256" key="1">
    <source>
        <dbReference type="ARBA" id="ARBA00022670"/>
    </source>
</evidence>
<keyword evidence="4" id="KW-0540">Nuclease</keyword>
<dbReference type="InterPro" id="IPR043128">
    <property type="entry name" value="Rev_trsase/Diguanyl_cyclase"/>
</dbReference>
<dbReference type="Gene3D" id="1.10.340.70">
    <property type="match status" value="1"/>
</dbReference>
<dbReference type="InterPro" id="IPR041588">
    <property type="entry name" value="Integrase_H2C2"/>
</dbReference>
<feature type="domain" description="CCHC-type" evidence="17">
    <location>
        <begin position="319"/>
        <end position="334"/>
    </location>
</feature>
<dbReference type="InterPro" id="IPR041373">
    <property type="entry name" value="RT_RNaseH"/>
</dbReference>
<name>A0A699H0Q6_TANCI</name>
<dbReference type="InterPro" id="IPR043502">
    <property type="entry name" value="DNA/RNA_pol_sf"/>
</dbReference>
<dbReference type="Pfam" id="PF17917">
    <property type="entry name" value="RT_RNaseH"/>
    <property type="match status" value="1"/>
</dbReference>
<feature type="region of interest" description="Disordered" evidence="16">
    <location>
        <begin position="287"/>
        <end position="316"/>
    </location>
</feature>
<evidence type="ECO:0000256" key="7">
    <source>
        <dbReference type="ARBA" id="ARBA00022759"/>
    </source>
</evidence>
<sequence length="881" mass="101653">TLDADARRRGIGEVRYGIRDTSVDPTEAVPEIAPMTLREVNTRVTELAELHEHDTQDLYALLEDAQDRLSQAVHSELQTHREQAEMAELQETDRRRQAQMVETLQVIGDMIREMGDMQAELLALREQPKRARQPGSDARVPDHQDAHRDADNATLTWWNSHIRSLGPDAYAMTWEVLKKKMKDKYFPQGEIKKLEIELWNLKVKGNDVSTYTKRFQELTLICTEFIANETKKIDKYISGLPDNIFRSVKSSKPKTLDETIELANDFMDQKLCTYNVAKVYNMGSGDKKPYGENLPKSSGNTNVANAQSDNKTNPKGNGCFECGDPWHFKRDCPKLKNKDGRNVNAQGWVYAVGNAKKKKNASRDPDSNVVTGNSYDVELADGKIVRCLFEDRPEIGLSPAESTRTRHSKDGIQNSNEKEHEEHLKAILELLKKEKLGIHVDPSKIESIKDWASPKTPTEIHQFLGLAGYYRRFIEGFSKIAKSMTELTQKGINFDWGEKKENAFQLIKQKLEKVIAYASRQLKIHEKNYPTHDLELGSVVFALKIWRHYLYGTKCIVFTDHKSLQHILDQKELNMRQRHWLELLSDYDCDIRYHPGKVNVVADALSRKERMKPLRVRALVMTIGLDLPKQILEAQIEAVKPENLENEDVGGMIRKDTPKEKLEPHADGTLCLNARSWLPCYDNLRSMIMHESHKSKYSIHHGSDKMYHDMKKLYWWPNMKANIATYVSKCLTCAKVKAEHQRPSETTEKIVLIKQRIQAAQDQQKSYTDLKRKPMKLEVGDRVMLKVLPWKGIVQFGKRGKLNPRYVRPFKLLAKVRKVAYRLEIPQELSMVHHTFHVSNLKKCYADEPLVMSLEGIHVDDTLQFVEEPIEIMEWEIKRLK</sequence>
<dbReference type="InterPro" id="IPR050951">
    <property type="entry name" value="Retrovirus_Pol_polyprotein"/>
</dbReference>
<keyword evidence="13" id="KW-0238">DNA-binding</keyword>
<keyword evidence="5" id="KW-0479">Metal-binding</keyword>
<accession>A0A699H0Q6</accession>
<dbReference type="InterPro" id="IPR001878">
    <property type="entry name" value="Znf_CCHC"/>
</dbReference>
<keyword evidence="14" id="KW-0233">DNA recombination</keyword>
<dbReference type="Pfam" id="PF03732">
    <property type="entry name" value="Retrotrans_gag"/>
    <property type="match status" value="1"/>
</dbReference>
<evidence type="ECO:0000256" key="8">
    <source>
        <dbReference type="ARBA" id="ARBA00022801"/>
    </source>
</evidence>
<evidence type="ECO:0000256" key="15">
    <source>
        <dbReference type="PROSITE-ProRule" id="PRU00047"/>
    </source>
</evidence>
<feature type="region of interest" description="Disordered" evidence="16">
    <location>
        <begin position="398"/>
        <end position="418"/>
    </location>
</feature>